<dbReference type="Proteomes" id="UP000241818">
    <property type="component" value="Unassembled WGS sequence"/>
</dbReference>
<evidence type="ECO:0008006" key="4">
    <source>
        <dbReference type="Google" id="ProtNLM"/>
    </source>
</evidence>
<sequence>MNYGALSPSNSSITSPTLESSDLFLNRLRISTTIHQLHFLKLSFSHILNSNYAIRLMDKMETTPSIVAATTIRTIDPDSSSNETIETIAPDSSIKTTIAARTSTPPRALTIWIPPRHSTSPISIVESVFSSRSSVTSPRSLSTSPVSPTYDNETPEQDIASNETPTRDPCLQCSILGLRCSFSSKNPRTRRREFTPGCRRCAGKGEEFCVWQKPGSEYRDGGSKYCAEGVESEDVQRRVEELLEPKRESMKWCLPKIPLRARANLKPVQLLWAGK</sequence>
<dbReference type="RefSeq" id="XP_024717938.1">
    <property type="nucleotide sequence ID" value="XM_024863758.1"/>
</dbReference>
<accession>A0A2T3ATE5</accession>
<proteinExistence type="predicted"/>
<keyword evidence="3" id="KW-1185">Reference proteome</keyword>
<organism evidence="2 3">
    <name type="scientific">Amorphotheca resinae ATCC 22711</name>
    <dbReference type="NCBI Taxonomy" id="857342"/>
    <lineage>
        <taxon>Eukaryota</taxon>
        <taxon>Fungi</taxon>
        <taxon>Dikarya</taxon>
        <taxon>Ascomycota</taxon>
        <taxon>Pezizomycotina</taxon>
        <taxon>Leotiomycetes</taxon>
        <taxon>Helotiales</taxon>
        <taxon>Amorphothecaceae</taxon>
        <taxon>Amorphotheca</taxon>
    </lineage>
</organism>
<dbReference type="InParanoid" id="A0A2T3ATE5"/>
<evidence type="ECO:0000313" key="3">
    <source>
        <dbReference type="Proteomes" id="UP000241818"/>
    </source>
</evidence>
<evidence type="ECO:0000313" key="2">
    <source>
        <dbReference type="EMBL" id="PSS10759.1"/>
    </source>
</evidence>
<gene>
    <name evidence="2" type="ORF">M430DRAFT_178875</name>
</gene>
<evidence type="ECO:0000256" key="1">
    <source>
        <dbReference type="SAM" id="MobiDB-lite"/>
    </source>
</evidence>
<dbReference type="GeneID" id="36571839"/>
<feature type="compositionally biased region" description="Low complexity" evidence="1">
    <location>
        <begin position="135"/>
        <end position="149"/>
    </location>
</feature>
<reference evidence="2 3" key="1">
    <citation type="journal article" date="2018" name="New Phytol.">
        <title>Comparative genomics and transcriptomics depict ericoid mycorrhizal fungi as versatile saprotrophs and plant mutualists.</title>
        <authorList>
            <person name="Martino E."/>
            <person name="Morin E."/>
            <person name="Grelet G.A."/>
            <person name="Kuo A."/>
            <person name="Kohler A."/>
            <person name="Daghino S."/>
            <person name="Barry K.W."/>
            <person name="Cichocki N."/>
            <person name="Clum A."/>
            <person name="Dockter R.B."/>
            <person name="Hainaut M."/>
            <person name="Kuo R.C."/>
            <person name="LaButti K."/>
            <person name="Lindahl B.D."/>
            <person name="Lindquist E.A."/>
            <person name="Lipzen A."/>
            <person name="Khouja H.R."/>
            <person name="Magnuson J."/>
            <person name="Murat C."/>
            <person name="Ohm R.A."/>
            <person name="Singer S.W."/>
            <person name="Spatafora J.W."/>
            <person name="Wang M."/>
            <person name="Veneault-Fourrey C."/>
            <person name="Henrissat B."/>
            <person name="Grigoriev I.V."/>
            <person name="Martin F.M."/>
            <person name="Perotto S."/>
        </authorList>
    </citation>
    <scope>NUCLEOTIDE SEQUENCE [LARGE SCALE GENOMIC DNA]</scope>
    <source>
        <strain evidence="2 3">ATCC 22711</strain>
    </source>
</reference>
<protein>
    <recommendedName>
        <fullName evidence="4">Zn(2)-C6 fungal-type domain-containing protein</fullName>
    </recommendedName>
</protein>
<dbReference type="AlphaFoldDB" id="A0A2T3ATE5"/>
<name>A0A2T3ATE5_AMORE</name>
<dbReference type="EMBL" id="KZ679016">
    <property type="protein sequence ID" value="PSS10759.1"/>
    <property type="molecule type" value="Genomic_DNA"/>
</dbReference>
<feature type="region of interest" description="Disordered" evidence="1">
    <location>
        <begin position="135"/>
        <end position="166"/>
    </location>
</feature>